<organism evidence="1 2">
    <name type="scientific">Aerophototrophica crusticola</name>
    <dbReference type="NCBI Taxonomy" id="1709002"/>
    <lineage>
        <taxon>Bacteria</taxon>
        <taxon>Pseudomonadati</taxon>
        <taxon>Pseudomonadota</taxon>
        <taxon>Alphaproteobacteria</taxon>
        <taxon>Rhodospirillales</taxon>
        <taxon>Rhodospirillaceae</taxon>
        <taxon>Aerophototrophica</taxon>
    </lineage>
</organism>
<dbReference type="Proteomes" id="UP000501891">
    <property type="component" value="Chromosome"/>
</dbReference>
<sequence length="233" mass="24899">MSRMPLRREPVRLAHARADYERAAAIADPLKLDAGLRRGKVQAMRAYVQALLEEGYRDDALSLAREMVALAGLYEDEAFSRQCAAECCHALARAYADLGTGEGLETAHQLVETLAHFAHAFPGHRELQVLLAAGGLLLLEAYADGRDLPATQALHGALRDLAGWSGAGVAVLLPLAAATARLLRLELAVGCHARARTLLREAAALLERHAHLPELGRTLGASLAEAERVLAAA</sequence>
<name>A0A858RB70_9PROT</name>
<dbReference type="KEGG" id="acru:HHL28_17630"/>
<accession>A0A858RB70</accession>
<protein>
    <submittedName>
        <fullName evidence="1">Uncharacterized protein</fullName>
    </submittedName>
</protein>
<proteinExistence type="predicted"/>
<dbReference type="AlphaFoldDB" id="A0A858RB70"/>
<keyword evidence="2" id="KW-1185">Reference proteome</keyword>
<evidence type="ECO:0000313" key="1">
    <source>
        <dbReference type="EMBL" id="QJE74638.1"/>
    </source>
</evidence>
<gene>
    <name evidence="1" type="ORF">HHL28_17630</name>
</gene>
<reference evidence="1" key="1">
    <citation type="submission" date="2020-04" db="EMBL/GenBank/DDBJ databases">
        <title>A desert anoxygenic phototrophic bacterium fixes CO2 using RubisCO under aerobic conditions.</title>
        <authorList>
            <person name="Tang K."/>
        </authorList>
    </citation>
    <scope>NUCLEOTIDE SEQUENCE [LARGE SCALE GENOMIC DNA]</scope>
    <source>
        <strain evidence="1">MIMtkB3</strain>
    </source>
</reference>
<dbReference type="EMBL" id="CP051775">
    <property type="protein sequence ID" value="QJE74638.1"/>
    <property type="molecule type" value="Genomic_DNA"/>
</dbReference>
<evidence type="ECO:0000313" key="2">
    <source>
        <dbReference type="Proteomes" id="UP000501891"/>
    </source>
</evidence>